<dbReference type="Proteomes" id="UP000176893">
    <property type="component" value="Unassembled WGS sequence"/>
</dbReference>
<evidence type="ECO:0000256" key="2">
    <source>
        <dbReference type="ARBA" id="ARBA00022840"/>
    </source>
</evidence>
<organism evidence="4 5">
    <name type="scientific">Candidatus Yanofskybacteria bacterium RIFCSPHIGHO2_01_FULL_41_26</name>
    <dbReference type="NCBI Taxonomy" id="1802661"/>
    <lineage>
        <taxon>Bacteria</taxon>
        <taxon>Candidatus Yanofskyibacteriota</taxon>
    </lineage>
</organism>
<feature type="domain" description="AMP-dependent synthetase/ligase" evidence="3">
    <location>
        <begin position="14"/>
        <end position="377"/>
    </location>
</feature>
<dbReference type="AlphaFoldDB" id="A0A1F8EBF6"/>
<comment type="caution">
    <text evidence="4">The sequence shown here is derived from an EMBL/GenBank/DDBJ whole genome shotgun (WGS) entry which is preliminary data.</text>
</comment>
<keyword evidence="2" id="KW-0067">ATP-binding</keyword>
<evidence type="ECO:0000313" key="5">
    <source>
        <dbReference type="Proteomes" id="UP000176893"/>
    </source>
</evidence>
<dbReference type="InterPro" id="IPR020845">
    <property type="entry name" value="AMP-binding_CS"/>
</dbReference>
<evidence type="ECO:0000256" key="1">
    <source>
        <dbReference type="ARBA" id="ARBA00022741"/>
    </source>
</evidence>
<evidence type="ECO:0000313" key="4">
    <source>
        <dbReference type="EMBL" id="OGM98251.1"/>
    </source>
</evidence>
<proteinExistence type="predicted"/>
<evidence type="ECO:0000259" key="3">
    <source>
        <dbReference type="Pfam" id="PF00501"/>
    </source>
</evidence>
<dbReference type="GO" id="GO:0005524">
    <property type="term" value="F:ATP binding"/>
    <property type="evidence" value="ECO:0007669"/>
    <property type="project" value="UniProtKB-KW"/>
</dbReference>
<dbReference type="PROSITE" id="PS00455">
    <property type="entry name" value="AMP_BINDING"/>
    <property type="match status" value="1"/>
</dbReference>
<accession>A0A1F8EBF6</accession>
<dbReference type="EMBL" id="MGJB01000017">
    <property type="protein sequence ID" value="OGM98251.1"/>
    <property type="molecule type" value="Genomic_DNA"/>
</dbReference>
<dbReference type="PANTHER" id="PTHR43272:SF33">
    <property type="entry name" value="AMP-BINDING DOMAIN-CONTAINING PROTEIN-RELATED"/>
    <property type="match status" value="1"/>
</dbReference>
<name>A0A1F8EBF6_9BACT</name>
<gene>
    <name evidence="4" type="ORF">A2649_03090</name>
</gene>
<dbReference type="Gene3D" id="3.40.50.12780">
    <property type="entry name" value="N-terminal domain of ligase-like"/>
    <property type="match status" value="1"/>
</dbReference>
<dbReference type="Pfam" id="PF00501">
    <property type="entry name" value="AMP-binding"/>
    <property type="match status" value="1"/>
</dbReference>
<dbReference type="PANTHER" id="PTHR43272">
    <property type="entry name" value="LONG-CHAIN-FATTY-ACID--COA LIGASE"/>
    <property type="match status" value="1"/>
</dbReference>
<sequence length="515" mass="57598">MLVSNLANVNWFKSKPPKSPALIFLNKNGGKITYSWEDYKQNAIWAATGLKDLGVRENDFVAIIPLNLPESFFVLLGIMLIGAIPVPINPQLVREPGLKELKSILNDSKPKLFLANYCLEKYLKELSPFPIGLVLTTGKFSDQDKSPSGYQKRSDLQRLLVMPYTSGTTGGPKGVMLSHGNIIDRVGVITQVLRVNPKDRLLSYLSLGHISELIATFFSQMKAGYTVYFTEHAIELIEDKKKFKKAFPSILQSVKPTVFLAVPKVWQNIRKEIEEKTKHIPFGLGDSGSVRNLLVRLIKNRLGLNKTRCFISAGSKIGQDDKNFFASMGIYIDDIYGQTETGGPLTINGKILGDARVYLGEENEILVEGPNVMMGYYKRPKQEGPYHTGDVGTIGQEENIHYNGRLGDGFKNSQGEFISPGKVEELEEAVRKIDGVEETIVCGADKPYNIALVFSSRPSEELRCKLEAEITQIGQGMYRIRKILLLNSAELEFTPTLKIKKKAMLKKFEKEINEL</sequence>
<dbReference type="STRING" id="1802661.A2649_03090"/>
<dbReference type="SUPFAM" id="SSF56801">
    <property type="entry name" value="Acetyl-CoA synthetase-like"/>
    <property type="match status" value="1"/>
</dbReference>
<dbReference type="InterPro" id="IPR000873">
    <property type="entry name" value="AMP-dep_synth/lig_dom"/>
</dbReference>
<keyword evidence="1" id="KW-0547">Nucleotide-binding</keyword>
<dbReference type="GO" id="GO:0004467">
    <property type="term" value="F:long-chain fatty acid-CoA ligase activity"/>
    <property type="evidence" value="ECO:0007669"/>
    <property type="project" value="TreeGrafter"/>
</dbReference>
<reference evidence="4 5" key="1">
    <citation type="journal article" date="2016" name="Nat. Commun.">
        <title>Thousands of microbial genomes shed light on interconnected biogeochemical processes in an aquifer system.</title>
        <authorList>
            <person name="Anantharaman K."/>
            <person name="Brown C.T."/>
            <person name="Hug L.A."/>
            <person name="Sharon I."/>
            <person name="Castelle C.J."/>
            <person name="Probst A.J."/>
            <person name="Thomas B.C."/>
            <person name="Singh A."/>
            <person name="Wilkins M.J."/>
            <person name="Karaoz U."/>
            <person name="Brodie E.L."/>
            <person name="Williams K.H."/>
            <person name="Hubbard S.S."/>
            <person name="Banfield J.F."/>
        </authorList>
    </citation>
    <scope>NUCLEOTIDE SEQUENCE [LARGE SCALE GENOMIC DNA]</scope>
</reference>
<dbReference type="InterPro" id="IPR042099">
    <property type="entry name" value="ANL_N_sf"/>
</dbReference>
<dbReference type="Pfam" id="PF23562">
    <property type="entry name" value="AMP-binding_C_3"/>
    <property type="match status" value="1"/>
</dbReference>
<protein>
    <recommendedName>
        <fullName evidence="3">AMP-dependent synthetase/ligase domain-containing protein</fullName>
    </recommendedName>
</protein>
<dbReference type="GO" id="GO:0016020">
    <property type="term" value="C:membrane"/>
    <property type="evidence" value="ECO:0007669"/>
    <property type="project" value="TreeGrafter"/>
</dbReference>